<dbReference type="AlphaFoldDB" id="A0A3B0SJ64"/>
<evidence type="ECO:0000256" key="3">
    <source>
        <dbReference type="ARBA" id="ARBA00022679"/>
    </source>
</evidence>
<evidence type="ECO:0000256" key="4">
    <source>
        <dbReference type="ARBA" id="ARBA00022691"/>
    </source>
</evidence>
<keyword evidence="4" id="KW-0949">S-adenosyl-L-methionine</keyword>
<protein>
    <submittedName>
        <fullName evidence="6">16S rRNA (Cytosine(1402)-N(4))-methyltransferase</fullName>
        <ecNumber evidence="6">2.1.1.199</ecNumber>
    </submittedName>
</protein>
<dbReference type="HAMAP" id="MF_01007">
    <property type="entry name" value="16SrRNA_methyltr_H"/>
    <property type="match status" value="1"/>
</dbReference>
<evidence type="ECO:0000313" key="6">
    <source>
        <dbReference type="EMBL" id="VAW00829.1"/>
    </source>
</evidence>
<dbReference type="InterPro" id="IPR029063">
    <property type="entry name" value="SAM-dependent_MTases_sf"/>
</dbReference>
<dbReference type="NCBIfam" id="TIGR00006">
    <property type="entry name" value="16S rRNA (cytosine(1402)-N(4))-methyltransferase RsmH"/>
    <property type="match status" value="1"/>
</dbReference>
<dbReference type="EMBL" id="UOEJ01000138">
    <property type="protein sequence ID" value="VAW00829.1"/>
    <property type="molecule type" value="Genomic_DNA"/>
</dbReference>
<evidence type="ECO:0000256" key="1">
    <source>
        <dbReference type="ARBA" id="ARBA00010396"/>
    </source>
</evidence>
<dbReference type="FunFam" id="1.10.150.170:FF:000003">
    <property type="entry name" value="Ribosomal RNA small subunit methyltransferase H"/>
    <property type="match status" value="1"/>
</dbReference>
<gene>
    <name evidence="6" type="ORF">MNBD_ALPHA01-935</name>
</gene>
<dbReference type="InterPro" id="IPR023397">
    <property type="entry name" value="SAM-dep_MeTrfase_MraW_recog"/>
</dbReference>
<dbReference type="GO" id="GO:0071424">
    <property type="term" value="F:rRNA (cytosine-N4-)-methyltransferase activity"/>
    <property type="evidence" value="ECO:0007669"/>
    <property type="project" value="TreeGrafter"/>
</dbReference>
<dbReference type="Gene3D" id="3.40.50.150">
    <property type="entry name" value="Vaccinia Virus protein VP39"/>
    <property type="match status" value="1"/>
</dbReference>
<keyword evidence="2 6" id="KW-0489">Methyltransferase</keyword>
<dbReference type="GO" id="GO:0070475">
    <property type="term" value="P:rRNA base methylation"/>
    <property type="evidence" value="ECO:0007669"/>
    <property type="project" value="TreeGrafter"/>
</dbReference>
<feature type="region of interest" description="Disordered" evidence="5">
    <location>
        <begin position="309"/>
        <end position="340"/>
    </location>
</feature>
<comment type="similarity">
    <text evidence="1">Belongs to the methyltransferase superfamily. RsmH family.</text>
</comment>
<name>A0A3B0SJ64_9ZZZZ</name>
<evidence type="ECO:0000256" key="2">
    <source>
        <dbReference type="ARBA" id="ARBA00022603"/>
    </source>
</evidence>
<dbReference type="CDD" id="cd02440">
    <property type="entry name" value="AdoMet_MTases"/>
    <property type="match status" value="1"/>
</dbReference>
<dbReference type="PANTHER" id="PTHR11265">
    <property type="entry name" value="S-ADENOSYL-METHYLTRANSFERASE MRAW"/>
    <property type="match status" value="1"/>
</dbReference>
<dbReference type="InterPro" id="IPR002903">
    <property type="entry name" value="RsmH"/>
</dbReference>
<evidence type="ECO:0000256" key="5">
    <source>
        <dbReference type="SAM" id="MobiDB-lite"/>
    </source>
</evidence>
<dbReference type="Gene3D" id="1.10.150.170">
    <property type="entry name" value="Putative methyltransferase TM0872, insert domain"/>
    <property type="match status" value="1"/>
</dbReference>
<dbReference type="SUPFAM" id="SSF81799">
    <property type="entry name" value="Putative methyltransferase TM0872, insert domain"/>
    <property type="match status" value="1"/>
</dbReference>
<dbReference type="SUPFAM" id="SSF53335">
    <property type="entry name" value="S-adenosyl-L-methionine-dependent methyltransferases"/>
    <property type="match status" value="1"/>
</dbReference>
<accession>A0A3B0SJ64</accession>
<reference evidence="6" key="1">
    <citation type="submission" date="2018-06" db="EMBL/GenBank/DDBJ databases">
        <authorList>
            <person name="Zhirakovskaya E."/>
        </authorList>
    </citation>
    <scope>NUCLEOTIDE SEQUENCE</scope>
</reference>
<dbReference type="EC" id="2.1.1.199" evidence="6"/>
<dbReference type="Pfam" id="PF01795">
    <property type="entry name" value="Methyltransf_5"/>
    <property type="match status" value="1"/>
</dbReference>
<sequence>MMAQQTHDPRHFPVMRDEVMTVAAPGDGEIFVDGTFGAGGYSRALLETADCRVYAIDRDPAVREIADKLRQEFPDRFTLLPGCFSQMDELVKSQGVELVNGVLLDIGVSSMQFDNAERGFSFQHDGPLDMRMGNQGQSAADVVNDTEESDLADIIYQYGEEKKSRRIARAIVETRTSIPVTHTAQLAGIIEKAVGYRRYIKGRRQIHPATRTFQALRIYVNDELGELTRGLMAAERILAPGGRLCVVSFHSLEDRIIKKFFKQRSGDTSRGSRHLPQAVANVDVLRPASFDMIVRGAVKASRKEIEQNIRSRSAKLRGASRTSAPPWLTNEGGNKTGDEK</sequence>
<dbReference type="PANTHER" id="PTHR11265:SF0">
    <property type="entry name" value="12S RRNA N4-METHYLCYTIDINE METHYLTRANSFERASE"/>
    <property type="match status" value="1"/>
</dbReference>
<proteinExistence type="inferred from homology"/>
<organism evidence="6">
    <name type="scientific">hydrothermal vent metagenome</name>
    <dbReference type="NCBI Taxonomy" id="652676"/>
    <lineage>
        <taxon>unclassified sequences</taxon>
        <taxon>metagenomes</taxon>
        <taxon>ecological metagenomes</taxon>
    </lineage>
</organism>
<dbReference type="PIRSF" id="PIRSF004486">
    <property type="entry name" value="MraW"/>
    <property type="match status" value="1"/>
</dbReference>
<keyword evidence="3 6" id="KW-0808">Transferase</keyword>